<sequence>MANTRDLLFELGTEELPPKSLLTLSRALESGVRAGLAKAALPHGEIVSYATPRRLALWIKELAVQQPDQSVEKRGPALNAAYGADGQPTKATEGFARSCGTTVDQLITLKTDKGEWLGYHQHIKGQAAQQLVPDILRQALAGLPIAKRMRWGAGTAEFVRPVQWVVLLFGGEVVPCDILDIPAGKLTYGHRFHYPAAIALNSAAEYADQLRAAKVTANFAERREQIRLRANEAAAGVHGIAHIEEDLLDEVAALVEWPAPVLGGFDARYLALPQEVPITTMQANQKYFPVKDTAGKLLPHFITFANLESKNPDSVRKGNERVVRPRLADGEFFWNQDRKKTLESRVPALGNIVFQNKLGTLLEKTQRVQKLAQDLAEQLSADGTLAQRAAYLAKADLLTEMVGEFPELQGTMGRYYALAEGEPAEVAQAIEEQYMPKGAGGELPASQVGQVLSLAEKVDTLTGIFSAGLIPTGDKDPYALRRAALGVVRIAIEKGLEFDLPELLGHALAALHHPFDKDATQKAVLDFIHERLKSYSLDKGHTPDEFEAVLGVAPGSLHDFARRLAAVAEFRQLPEAEALAAANKRIRNILRKAEGETVGNVDAALLQESAEKALFEAAKQARTDTLYQLENRDYTGALKRLAQLRPEVDAFFDGVMVMAEDAAVRQNRLGLLALLEGLFLDIADISRLQAG</sequence>
<comment type="subcellular location">
    <subcellularLocation>
        <location evidence="1 11">Cytoplasm</location>
    </subcellularLocation>
</comment>
<evidence type="ECO:0000256" key="10">
    <source>
        <dbReference type="ARBA" id="ARBA00047937"/>
    </source>
</evidence>
<protein>
    <recommendedName>
        <fullName evidence="11">Glycine--tRNA ligase beta subunit</fullName>
        <ecNumber evidence="11">6.1.1.14</ecNumber>
    </recommendedName>
    <alternativeName>
        <fullName evidence="11">Glycyl-tRNA synthetase beta subunit</fullName>
        <shortName evidence="11">GlyRS</shortName>
    </alternativeName>
</protein>
<keyword evidence="14" id="KW-1185">Reference proteome</keyword>
<reference evidence="13" key="1">
    <citation type="submission" date="2019-06" db="EMBL/GenBank/DDBJ databases">
        <title>Complete genome sequence of Methylogaea oryzae strain JCM16910.</title>
        <authorList>
            <person name="Asakawa S."/>
        </authorList>
    </citation>
    <scope>NUCLEOTIDE SEQUENCE</scope>
    <source>
        <strain evidence="13">E10</strain>
    </source>
</reference>
<dbReference type="InterPro" id="IPR008909">
    <property type="entry name" value="DALR_anticod-bd"/>
</dbReference>
<dbReference type="GO" id="GO:0006426">
    <property type="term" value="P:glycyl-tRNA aminoacylation"/>
    <property type="evidence" value="ECO:0007669"/>
    <property type="project" value="UniProtKB-UniRule"/>
</dbReference>
<evidence type="ECO:0000256" key="5">
    <source>
        <dbReference type="ARBA" id="ARBA00022598"/>
    </source>
</evidence>
<dbReference type="GO" id="GO:0005524">
    <property type="term" value="F:ATP binding"/>
    <property type="evidence" value="ECO:0007669"/>
    <property type="project" value="UniProtKB-UniRule"/>
</dbReference>
<dbReference type="GO" id="GO:0005829">
    <property type="term" value="C:cytosol"/>
    <property type="evidence" value="ECO:0007669"/>
    <property type="project" value="TreeGrafter"/>
</dbReference>
<comment type="subunit">
    <text evidence="3 11">Tetramer of two alpha and two beta subunits.</text>
</comment>
<dbReference type="PANTHER" id="PTHR30075:SF2">
    <property type="entry name" value="GLYCINE--TRNA LIGASE, CHLOROPLASTIC_MITOCHONDRIAL 2"/>
    <property type="match status" value="1"/>
</dbReference>
<dbReference type="Pfam" id="PF05746">
    <property type="entry name" value="DALR_1"/>
    <property type="match status" value="1"/>
</dbReference>
<gene>
    <name evidence="11 13" type="primary">glyS</name>
    <name evidence="13" type="ORF">MoryE10_23450</name>
</gene>
<keyword evidence="6 11" id="KW-0547">Nucleotide-binding</keyword>
<dbReference type="GO" id="GO:0004820">
    <property type="term" value="F:glycine-tRNA ligase activity"/>
    <property type="evidence" value="ECO:0007669"/>
    <property type="project" value="UniProtKB-UniRule"/>
</dbReference>
<dbReference type="InterPro" id="IPR006194">
    <property type="entry name" value="Gly-tRNA-synth_heterodimer"/>
</dbReference>
<comment type="similarity">
    <text evidence="2 11">Belongs to the class-II aminoacyl-tRNA synthetase family.</text>
</comment>
<evidence type="ECO:0000256" key="9">
    <source>
        <dbReference type="ARBA" id="ARBA00023146"/>
    </source>
</evidence>
<evidence type="ECO:0000256" key="8">
    <source>
        <dbReference type="ARBA" id="ARBA00022917"/>
    </source>
</evidence>
<name>A0A8D4VR14_9GAMM</name>
<dbReference type="Proteomes" id="UP000824988">
    <property type="component" value="Chromosome"/>
</dbReference>
<dbReference type="EMBL" id="AP019782">
    <property type="protein sequence ID" value="BBL71739.1"/>
    <property type="molecule type" value="Genomic_DNA"/>
</dbReference>
<evidence type="ECO:0000256" key="2">
    <source>
        <dbReference type="ARBA" id="ARBA00008226"/>
    </source>
</evidence>
<evidence type="ECO:0000313" key="14">
    <source>
        <dbReference type="Proteomes" id="UP000824988"/>
    </source>
</evidence>
<evidence type="ECO:0000256" key="1">
    <source>
        <dbReference type="ARBA" id="ARBA00004496"/>
    </source>
</evidence>
<dbReference type="AlphaFoldDB" id="A0A8D4VR14"/>
<keyword evidence="7 11" id="KW-0067">ATP-binding</keyword>
<evidence type="ECO:0000259" key="12">
    <source>
        <dbReference type="Pfam" id="PF05746"/>
    </source>
</evidence>
<dbReference type="GO" id="GO:0006420">
    <property type="term" value="P:arginyl-tRNA aminoacylation"/>
    <property type="evidence" value="ECO:0007669"/>
    <property type="project" value="InterPro"/>
</dbReference>
<keyword evidence="9 11" id="KW-0030">Aminoacyl-tRNA synthetase</keyword>
<dbReference type="RefSeq" id="WP_221047135.1">
    <property type="nucleotide sequence ID" value="NZ_AP019782.1"/>
</dbReference>
<feature type="domain" description="DALR anticodon binding" evidence="12">
    <location>
        <begin position="581"/>
        <end position="675"/>
    </location>
</feature>
<dbReference type="NCBIfam" id="TIGR00211">
    <property type="entry name" value="glyS"/>
    <property type="match status" value="1"/>
</dbReference>
<keyword evidence="4 11" id="KW-0963">Cytoplasm</keyword>
<evidence type="ECO:0000256" key="3">
    <source>
        <dbReference type="ARBA" id="ARBA00011209"/>
    </source>
</evidence>
<evidence type="ECO:0000256" key="6">
    <source>
        <dbReference type="ARBA" id="ARBA00022741"/>
    </source>
</evidence>
<proteinExistence type="inferred from homology"/>
<comment type="catalytic activity">
    <reaction evidence="10 11">
        <text>tRNA(Gly) + glycine + ATP = glycyl-tRNA(Gly) + AMP + diphosphate</text>
        <dbReference type="Rhea" id="RHEA:16013"/>
        <dbReference type="Rhea" id="RHEA-COMP:9664"/>
        <dbReference type="Rhea" id="RHEA-COMP:9683"/>
        <dbReference type="ChEBI" id="CHEBI:30616"/>
        <dbReference type="ChEBI" id="CHEBI:33019"/>
        <dbReference type="ChEBI" id="CHEBI:57305"/>
        <dbReference type="ChEBI" id="CHEBI:78442"/>
        <dbReference type="ChEBI" id="CHEBI:78522"/>
        <dbReference type="ChEBI" id="CHEBI:456215"/>
        <dbReference type="EC" id="6.1.1.14"/>
    </reaction>
</comment>
<dbReference type="GO" id="GO:0004814">
    <property type="term" value="F:arginine-tRNA ligase activity"/>
    <property type="evidence" value="ECO:0007669"/>
    <property type="project" value="InterPro"/>
</dbReference>
<keyword evidence="5 11" id="KW-0436">Ligase</keyword>
<evidence type="ECO:0000256" key="4">
    <source>
        <dbReference type="ARBA" id="ARBA00022490"/>
    </source>
</evidence>
<dbReference type="InterPro" id="IPR015944">
    <property type="entry name" value="Gly-tRNA-synth_bsu"/>
</dbReference>
<dbReference type="Pfam" id="PF02092">
    <property type="entry name" value="tRNA_synt_2f"/>
    <property type="match status" value="1"/>
</dbReference>
<dbReference type="PROSITE" id="PS50861">
    <property type="entry name" value="AA_TRNA_LIGASE_II_GLYAB"/>
    <property type="match status" value="1"/>
</dbReference>
<keyword evidence="8 11" id="KW-0648">Protein biosynthesis</keyword>
<evidence type="ECO:0000256" key="7">
    <source>
        <dbReference type="ARBA" id="ARBA00022840"/>
    </source>
</evidence>
<evidence type="ECO:0000256" key="11">
    <source>
        <dbReference type="HAMAP-Rule" id="MF_00255"/>
    </source>
</evidence>
<organism evidence="13 14">
    <name type="scientific">Methylogaea oryzae</name>
    <dbReference type="NCBI Taxonomy" id="1295382"/>
    <lineage>
        <taxon>Bacteria</taxon>
        <taxon>Pseudomonadati</taxon>
        <taxon>Pseudomonadota</taxon>
        <taxon>Gammaproteobacteria</taxon>
        <taxon>Methylococcales</taxon>
        <taxon>Methylococcaceae</taxon>
        <taxon>Methylogaea</taxon>
    </lineage>
</organism>
<dbReference type="HAMAP" id="MF_00255">
    <property type="entry name" value="Gly_tRNA_synth_beta"/>
    <property type="match status" value="1"/>
</dbReference>
<evidence type="ECO:0000313" key="13">
    <source>
        <dbReference type="EMBL" id="BBL71739.1"/>
    </source>
</evidence>
<dbReference type="PANTHER" id="PTHR30075">
    <property type="entry name" value="GLYCYL-TRNA SYNTHETASE"/>
    <property type="match status" value="1"/>
</dbReference>
<dbReference type="EC" id="6.1.1.14" evidence="11"/>
<accession>A0A8D4VR14</accession>
<dbReference type="KEGG" id="moz:MoryE10_23450"/>